<proteinExistence type="predicted"/>
<accession>A0A942A348</accession>
<evidence type="ECO:0000313" key="3">
    <source>
        <dbReference type="Proteomes" id="UP000722750"/>
    </source>
</evidence>
<keyword evidence="1" id="KW-1133">Transmembrane helix</keyword>
<organism evidence="2 3">
    <name type="scientific">Candidatus Scalindua arabica</name>
    <dbReference type="NCBI Taxonomy" id="1127984"/>
    <lineage>
        <taxon>Bacteria</taxon>
        <taxon>Pseudomonadati</taxon>
        <taxon>Planctomycetota</taxon>
        <taxon>Candidatus Brocadiia</taxon>
        <taxon>Candidatus Brocadiales</taxon>
        <taxon>Candidatus Scalinduaceae</taxon>
        <taxon>Candidatus Scalindua</taxon>
    </lineage>
</organism>
<feature type="transmembrane region" description="Helical" evidence="1">
    <location>
        <begin position="115"/>
        <end position="138"/>
    </location>
</feature>
<dbReference type="Pfam" id="PF04403">
    <property type="entry name" value="PqiA"/>
    <property type="match status" value="1"/>
</dbReference>
<dbReference type="AlphaFoldDB" id="A0A942A348"/>
<name>A0A942A348_9BACT</name>
<gene>
    <name evidence="2" type="ORF">MAG551_00638</name>
</gene>
<sequence length="223" mass="24316">METPKFSTVLIITIISLALLIPGVTQPMLTLTGTINKAKMTETGIDIIVDSMVEKSMKRGTGKSEEDERGKAKRMIGMITGMLGLNNIKGEIEAYSKTRSIWGTVKELFRSGNGVVGFLVMLFSIIIPVTKILLMLLGAYFNASKNSRKAFLISSVISKWSMADVFVIAIVVAFMAANASNMGGLLNLGAQFEPGFYFFLGYCTFSVLSMQVLTRNNKALNDV</sequence>
<feature type="transmembrane region" description="Helical" evidence="1">
    <location>
        <begin position="196"/>
        <end position="214"/>
    </location>
</feature>
<reference evidence="2" key="1">
    <citation type="journal article" date="2021" name="ISME J.">
        <title>Fine-scale metabolic discontinuity in a stratified prokaryote microbiome of a Red Sea deep halocline.</title>
        <authorList>
            <person name="Michoud G."/>
            <person name="Ngugi D.K."/>
            <person name="Barozzi A."/>
            <person name="Merlino G."/>
            <person name="Calleja M.L."/>
            <person name="Delgado-Huertas A."/>
            <person name="Moran X.A.G."/>
            <person name="Daffonchio D."/>
        </authorList>
    </citation>
    <scope>NUCLEOTIDE SEQUENCE</scope>
    <source>
        <strain evidence="2">SuakinDeep_MAG55_1</strain>
    </source>
</reference>
<feature type="transmembrane region" description="Helical" evidence="1">
    <location>
        <begin position="7"/>
        <end position="25"/>
    </location>
</feature>
<evidence type="ECO:0008006" key="4">
    <source>
        <dbReference type="Google" id="ProtNLM"/>
    </source>
</evidence>
<keyword evidence="1" id="KW-0472">Membrane</keyword>
<dbReference type="EMBL" id="JAANXD010000027">
    <property type="protein sequence ID" value="MBS1257594.1"/>
    <property type="molecule type" value="Genomic_DNA"/>
</dbReference>
<dbReference type="InterPro" id="IPR007498">
    <property type="entry name" value="PqiA-like"/>
</dbReference>
<keyword evidence="1" id="KW-0812">Transmembrane</keyword>
<comment type="caution">
    <text evidence="2">The sequence shown here is derived from an EMBL/GenBank/DDBJ whole genome shotgun (WGS) entry which is preliminary data.</text>
</comment>
<evidence type="ECO:0000313" key="2">
    <source>
        <dbReference type="EMBL" id="MBS1257594.1"/>
    </source>
</evidence>
<evidence type="ECO:0000256" key="1">
    <source>
        <dbReference type="SAM" id="Phobius"/>
    </source>
</evidence>
<protein>
    <recommendedName>
        <fullName evidence="4">Paraquat-inducible protein A</fullName>
    </recommendedName>
</protein>
<feature type="transmembrane region" description="Helical" evidence="1">
    <location>
        <begin position="150"/>
        <end position="176"/>
    </location>
</feature>
<dbReference type="Proteomes" id="UP000722750">
    <property type="component" value="Unassembled WGS sequence"/>
</dbReference>